<keyword evidence="4" id="KW-1185">Reference proteome</keyword>
<dbReference type="InterPro" id="IPR036770">
    <property type="entry name" value="Ankyrin_rpt-contain_sf"/>
</dbReference>
<gene>
    <name evidence="5" type="primary">LOC105265041</name>
</gene>
<dbReference type="PROSITE" id="PS50088">
    <property type="entry name" value="ANK_REPEAT"/>
    <property type="match status" value="6"/>
</dbReference>
<dbReference type="PRINTS" id="PR01415">
    <property type="entry name" value="ANKYRIN"/>
</dbReference>
<feature type="repeat" description="ANK" evidence="3">
    <location>
        <begin position="150"/>
        <end position="172"/>
    </location>
</feature>
<name>A0A9R1T0E4_9HYME</name>
<keyword evidence="1" id="KW-0677">Repeat</keyword>
<dbReference type="SMART" id="SM00248">
    <property type="entry name" value="ANK"/>
    <property type="match status" value="7"/>
</dbReference>
<dbReference type="Pfam" id="PF13606">
    <property type="entry name" value="Ank_3"/>
    <property type="match status" value="1"/>
</dbReference>
<dbReference type="Pfam" id="PF12796">
    <property type="entry name" value="Ank_2"/>
    <property type="match status" value="2"/>
</dbReference>
<dbReference type="Proteomes" id="UP000694866">
    <property type="component" value="Unplaced"/>
</dbReference>
<accession>A0A9R1T0E4</accession>
<evidence type="ECO:0000256" key="3">
    <source>
        <dbReference type="PROSITE-ProRule" id="PRU00023"/>
    </source>
</evidence>
<dbReference type="GeneID" id="105265041"/>
<sequence length="313" mass="34349">MTATGVDASRDFLRAAQRGDLDKLKELSYRCEIQDWTVYRHGSSGDTALHVAAREGHLEIAKYLCNDWSYPAFKVDVTNKDMKRPLHDASQFAHCDIVEFLIGQGAEVDALKRADWTPLMLACTKGGPEAEISVNALLKAGANPIMRNKDGWTPLLLACRSGDVVIIKTLLQLPSVVATTASNNGRTALHIAAFHGCVDALRVLLSAEPRLIGICDSSGSTPLHESVKSQRFPAFQYLINFGADIQRIDAVGQTILHVAATVGNCAVVQYIIENKVIDFRWRDNYGATPLTCAQRSRMDCVVGLLRKCEEHSI</sequence>
<dbReference type="Gene3D" id="1.25.40.20">
    <property type="entry name" value="Ankyrin repeat-containing domain"/>
    <property type="match status" value="2"/>
</dbReference>
<keyword evidence="2 3" id="KW-0040">ANK repeat</keyword>
<dbReference type="RefSeq" id="XP_011300617.1">
    <property type="nucleotide sequence ID" value="XM_011302315.1"/>
</dbReference>
<evidence type="ECO:0000313" key="5">
    <source>
        <dbReference type="RefSeq" id="XP_011300617.1"/>
    </source>
</evidence>
<evidence type="ECO:0000313" key="4">
    <source>
        <dbReference type="Proteomes" id="UP000694866"/>
    </source>
</evidence>
<dbReference type="PROSITE" id="PS50297">
    <property type="entry name" value="ANK_REP_REGION"/>
    <property type="match status" value="5"/>
</dbReference>
<dbReference type="AlphaFoldDB" id="A0A9R1T0E4"/>
<organism evidence="4 5">
    <name type="scientific">Fopius arisanus</name>
    <dbReference type="NCBI Taxonomy" id="64838"/>
    <lineage>
        <taxon>Eukaryota</taxon>
        <taxon>Metazoa</taxon>
        <taxon>Ecdysozoa</taxon>
        <taxon>Arthropoda</taxon>
        <taxon>Hexapoda</taxon>
        <taxon>Insecta</taxon>
        <taxon>Pterygota</taxon>
        <taxon>Neoptera</taxon>
        <taxon>Endopterygota</taxon>
        <taxon>Hymenoptera</taxon>
        <taxon>Apocrita</taxon>
        <taxon>Ichneumonoidea</taxon>
        <taxon>Braconidae</taxon>
        <taxon>Opiinae</taxon>
        <taxon>Fopius</taxon>
    </lineage>
</organism>
<feature type="repeat" description="ANK" evidence="3">
    <location>
        <begin position="44"/>
        <end position="64"/>
    </location>
</feature>
<feature type="repeat" description="ANK" evidence="3">
    <location>
        <begin position="184"/>
        <end position="206"/>
    </location>
</feature>
<feature type="repeat" description="ANK" evidence="3">
    <location>
        <begin position="114"/>
        <end position="149"/>
    </location>
</feature>
<feature type="repeat" description="ANK" evidence="3">
    <location>
        <begin position="81"/>
        <end position="113"/>
    </location>
</feature>
<dbReference type="InterPro" id="IPR002110">
    <property type="entry name" value="Ankyrin_rpt"/>
</dbReference>
<protein>
    <submittedName>
        <fullName evidence="5">Ankyrin repeat domain-containing protein 16</fullName>
    </submittedName>
</protein>
<reference evidence="5" key="1">
    <citation type="submission" date="2025-08" db="UniProtKB">
        <authorList>
            <consortium name="RefSeq"/>
        </authorList>
    </citation>
    <scope>IDENTIFICATION</scope>
    <source>
        <strain evidence="5">USDA-PBARC FA_bdor</strain>
        <tissue evidence="5">Whole organism</tissue>
    </source>
</reference>
<evidence type="ECO:0000256" key="2">
    <source>
        <dbReference type="ARBA" id="ARBA00023043"/>
    </source>
</evidence>
<dbReference type="Pfam" id="PF13637">
    <property type="entry name" value="Ank_4"/>
    <property type="match status" value="1"/>
</dbReference>
<dbReference type="SUPFAM" id="SSF48403">
    <property type="entry name" value="Ankyrin repeat"/>
    <property type="match status" value="1"/>
</dbReference>
<evidence type="ECO:0000256" key="1">
    <source>
        <dbReference type="ARBA" id="ARBA00022737"/>
    </source>
</evidence>
<proteinExistence type="predicted"/>
<dbReference type="KEGG" id="fas:105265041"/>
<feature type="repeat" description="ANK" evidence="3">
    <location>
        <begin position="218"/>
        <end position="250"/>
    </location>
</feature>
<dbReference type="OrthoDB" id="194358at2759"/>
<dbReference type="PANTHER" id="PTHR24171">
    <property type="entry name" value="ANKYRIN REPEAT DOMAIN-CONTAINING PROTEIN 39-RELATED"/>
    <property type="match status" value="1"/>
</dbReference>
<dbReference type="PANTHER" id="PTHR24171:SF9">
    <property type="entry name" value="ANKYRIN REPEAT DOMAIN-CONTAINING PROTEIN 39"/>
    <property type="match status" value="1"/>
</dbReference>